<dbReference type="InterPro" id="IPR036188">
    <property type="entry name" value="FAD/NAD-bd_sf"/>
</dbReference>
<evidence type="ECO:0000256" key="2">
    <source>
        <dbReference type="ARBA" id="ARBA00022630"/>
    </source>
</evidence>
<accession>A0A1M7RU70</accession>
<dbReference type="RefSeq" id="WP_072770786.1">
    <property type="nucleotide sequence ID" value="NZ_FRDN01000003.1"/>
</dbReference>
<protein>
    <submittedName>
        <fullName evidence="8">FAD binding domain-containing protein</fullName>
    </submittedName>
</protein>
<organism evidence="8 9">
    <name type="scientific">Desulfitobacterium chlororespirans DSM 11544</name>
    <dbReference type="NCBI Taxonomy" id="1121395"/>
    <lineage>
        <taxon>Bacteria</taxon>
        <taxon>Bacillati</taxon>
        <taxon>Bacillota</taxon>
        <taxon>Clostridia</taxon>
        <taxon>Eubacteriales</taxon>
        <taxon>Desulfitobacteriaceae</taxon>
        <taxon>Desulfitobacterium</taxon>
    </lineage>
</organism>
<evidence type="ECO:0000256" key="1">
    <source>
        <dbReference type="ARBA" id="ARBA00001974"/>
    </source>
</evidence>
<dbReference type="SUPFAM" id="SSF56425">
    <property type="entry name" value="Succinate dehydrogenase/fumarate reductase flavoprotein, catalytic domain"/>
    <property type="match status" value="1"/>
</dbReference>
<keyword evidence="4" id="KW-0560">Oxidoreductase</keyword>
<evidence type="ECO:0000256" key="6">
    <source>
        <dbReference type="SAM" id="SignalP"/>
    </source>
</evidence>
<dbReference type="InterPro" id="IPR027477">
    <property type="entry name" value="Succ_DH/fumarate_Rdtase_cat_sf"/>
</dbReference>
<dbReference type="EMBL" id="FRDN01000003">
    <property type="protein sequence ID" value="SHN49750.1"/>
    <property type="molecule type" value="Genomic_DNA"/>
</dbReference>
<evidence type="ECO:0000259" key="7">
    <source>
        <dbReference type="Pfam" id="PF00890"/>
    </source>
</evidence>
<feature type="signal peptide" evidence="6">
    <location>
        <begin position="1"/>
        <end position="28"/>
    </location>
</feature>
<dbReference type="PANTHER" id="PTHR43400:SF10">
    <property type="entry name" value="3-OXOSTEROID 1-DEHYDROGENASE"/>
    <property type="match status" value="1"/>
</dbReference>
<name>A0A1M7RU70_9FIRM</name>
<dbReference type="GO" id="GO:0008202">
    <property type="term" value="P:steroid metabolic process"/>
    <property type="evidence" value="ECO:0007669"/>
    <property type="project" value="UniProtKB-ARBA"/>
</dbReference>
<feature type="chain" id="PRO_5039443336" evidence="6">
    <location>
        <begin position="29"/>
        <end position="549"/>
    </location>
</feature>
<dbReference type="STRING" id="1121395.SAMN02745215_00100"/>
<keyword evidence="9" id="KW-1185">Reference proteome</keyword>
<evidence type="ECO:0000256" key="3">
    <source>
        <dbReference type="ARBA" id="ARBA00022827"/>
    </source>
</evidence>
<feature type="region of interest" description="Disordered" evidence="5">
    <location>
        <begin position="32"/>
        <end position="51"/>
    </location>
</feature>
<keyword evidence="6" id="KW-0732">Signal</keyword>
<evidence type="ECO:0000256" key="5">
    <source>
        <dbReference type="SAM" id="MobiDB-lite"/>
    </source>
</evidence>
<keyword evidence="2" id="KW-0285">Flavoprotein</keyword>
<dbReference type="AlphaFoldDB" id="A0A1M7RU70"/>
<gene>
    <name evidence="8" type="ORF">SAMN02745215_00100</name>
</gene>
<evidence type="ECO:0000313" key="9">
    <source>
        <dbReference type="Proteomes" id="UP000184010"/>
    </source>
</evidence>
<dbReference type="Gene3D" id="3.90.700.10">
    <property type="entry name" value="Succinate dehydrogenase/fumarate reductase flavoprotein, catalytic domain"/>
    <property type="match status" value="1"/>
</dbReference>
<dbReference type="InterPro" id="IPR006311">
    <property type="entry name" value="TAT_signal"/>
</dbReference>
<comment type="cofactor">
    <cofactor evidence="1">
        <name>FAD</name>
        <dbReference type="ChEBI" id="CHEBI:57692"/>
    </cofactor>
</comment>
<dbReference type="InterPro" id="IPR050315">
    <property type="entry name" value="FAD-oxidoreductase_2"/>
</dbReference>
<keyword evidence="3" id="KW-0274">FAD</keyword>
<dbReference type="PANTHER" id="PTHR43400">
    <property type="entry name" value="FUMARATE REDUCTASE"/>
    <property type="match status" value="1"/>
</dbReference>
<dbReference type="Proteomes" id="UP000184010">
    <property type="component" value="Unassembled WGS sequence"/>
</dbReference>
<dbReference type="PROSITE" id="PS51318">
    <property type="entry name" value="TAT"/>
    <property type="match status" value="1"/>
</dbReference>
<proteinExistence type="predicted"/>
<evidence type="ECO:0000313" key="8">
    <source>
        <dbReference type="EMBL" id="SHN49750.1"/>
    </source>
</evidence>
<sequence length="549" mass="59966">MNRNISRKAFIKGAAASALGLTSMGILGACSPAAGQPEKPSTPETSVAKNTWSWETAPEPITDFAKTVNADIVIVGSGLAGTIAACRAAELGASVAVIEQMDKPSSRGGHFAVYQTEKMKEAGIINAPKEEILQDWIRQCGNRCNEKLVWKYLDRSEEAFAWLIGVSEGALEFLPCINRYVGEKYYEYPGTHIARYTGNDNTKALSAPVFVALKNAQKNKTQFFFNTSAEQLSKEGDKVTGVVAKNAEGYIHFKAAKAVILATGDISGDEEMVKCYGGDLANLPQANLYTPAGANKGMGHKMGMWAGGHMEMGPLPTMIHLIRYTMLCFSFLHLNQQGKRFMNEDTWIQAKSIRILNQAEGYNEFAYSVFDDNWREDVKNSLQYGGGQFWDNMVRLAGVEWTPESTEATIESAVKNGTAWKADTLEELATLMGVDKKVFLAEVARYNEMCKQGEDREYHKRKELLAPIVKAPFYALKFGPAMLCMPGGLEINDACQVLDSQKAAIPGLYAIGNVGGGRYGVDYPVTINGNSHGSCITFGYLTANEIMGS</sequence>
<dbReference type="PROSITE" id="PS51257">
    <property type="entry name" value="PROKAR_LIPOPROTEIN"/>
    <property type="match status" value="1"/>
</dbReference>
<dbReference type="InterPro" id="IPR003953">
    <property type="entry name" value="FAD-dep_OxRdtase_2_FAD-bd"/>
</dbReference>
<dbReference type="Gene3D" id="3.50.50.60">
    <property type="entry name" value="FAD/NAD(P)-binding domain"/>
    <property type="match status" value="1"/>
</dbReference>
<feature type="compositionally biased region" description="Polar residues" evidence="5">
    <location>
        <begin position="42"/>
        <end position="51"/>
    </location>
</feature>
<feature type="domain" description="FAD-dependent oxidoreductase 2 FAD-binding" evidence="7">
    <location>
        <begin position="71"/>
        <end position="520"/>
    </location>
</feature>
<dbReference type="GO" id="GO:0033765">
    <property type="term" value="F:steroid dehydrogenase activity, acting on the CH-CH group of donors"/>
    <property type="evidence" value="ECO:0007669"/>
    <property type="project" value="UniProtKB-ARBA"/>
</dbReference>
<dbReference type="SUPFAM" id="SSF51905">
    <property type="entry name" value="FAD/NAD(P)-binding domain"/>
    <property type="match status" value="1"/>
</dbReference>
<evidence type="ECO:0000256" key="4">
    <source>
        <dbReference type="ARBA" id="ARBA00023002"/>
    </source>
</evidence>
<dbReference type="Pfam" id="PF00890">
    <property type="entry name" value="FAD_binding_2"/>
    <property type="match status" value="1"/>
</dbReference>
<reference evidence="9" key="1">
    <citation type="submission" date="2016-12" db="EMBL/GenBank/DDBJ databases">
        <authorList>
            <person name="Varghese N."/>
            <person name="Submissions S."/>
        </authorList>
    </citation>
    <scope>NUCLEOTIDE SEQUENCE [LARGE SCALE GENOMIC DNA]</scope>
    <source>
        <strain evidence="9">DSM 11544</strain>
    </source>
</reference>